<name>A0A383W3L4_TETOB</name>
<evidence type="ECO:0008006" key="5">
    <source>
        <dbReference type="Google" id="ProtNLM"/>
    </source>
</evidence>
<feature type="chain" id="PRO_5016971831" description="Leucine-rich repeat-containing N-terminal plant-type domain-containing protein" evidence="2">
    <location>
        <begin position="26"/>
        <end position="136"/>
    </location>
</feature>
<dbReference type="Gene3D" id="3.80.10.10">
    <property type="entry name" value="Ribonuclease Inhibitor"/>
    <property type="match status" value="1"/>
</dbReference>
<protein>
    <recommendedName>
        <fullName evidence="5">Leucine-rich repeat-containing N-terminal plant-type domain-containing protein</fullName>
    </recommendedName>
</protein>
<dbReference type="EMBL" id="FNXT01001071">
    <property type="protein sequence ID" value="SZX71712.1"/>
    <property type="molecule type" value="Genomic_DNA"/>
</dbReference>
<comment type="subcellular location">
    <subcellularLocation>
        <location evidence="1">Cytoplasm</location>
        <location evidence="1">Cytoskeleton</location>
        <location evidence="1">Cilium axoneme</location>
    </subcellularLocation>
</comment>
<evidence type="ECO:0000256" key="2">
    <source>
        <dbReference type="SAM" id="SignalP"/>
    </source>
</evidence>
<dbReference type="Proteomes" id="UP000256970">
    <property type="component" value="Unassembled WGS sequence"/>
</dbReference>
<sequence>MAMGNPSWMVLLMVTAAAAVQQAQAAAAAAGGPAGDVQVLLALAKALDPTGKALPTWRADNTQDWCKQWLAGEGCSSQNGRLWKLDISQAGLKAAAPLQGTLPQQLPSLSKPLDLWKLQISGTGITGGRNGCCRWL</sequence>
<keyword evidence="2" id="KW-0732">Signal</keyword>
<dbReference type="AlphaFoldDB" id="A0A383W3L4"/>
<organism evidence="3 4">
    <name type="scientific">Tetradesmus obliquus</name>
    <name type="common">Green alga</name>
    <name type="synonym">Acutodesmus obliquus</name>
    <dbReference type="NCBI Taxonomy" id="3088"/>
    <lineage>
        <taxon>Eukaryota</taxon>
        <taxon>Viridiplantae</taxon>
        <taxon>Chlorophyta</taxon>
        <taxon>core chlorophytes</taxon>
        <taxon>Chlorophyceae</taxon>
        <taxon>CS clade</taxon>
        <taxon>Sphaeropleales</taxon>
        <taxon>Scenedesmaceae</taxon>
        <taxon>Tetradesmus</taxon>
    </lineage>
</organism>
<feature type="signal peptide" evidence="2">
    <location>
        <begin position="1"/>
        <end position="25"/>
    </location>
</feature>
<keyword evidence="4" id="KW-1185">Reference proteome</keyword>
<gene>
    <name evidence="3" type="ORF">BQ4739_LOCUS11839</name>
</gene>
<reference evidence="3 4" key="1">
    <citation type="submission" date="2016-10" db="EMBL/GenBank/DDBJ databases">
        <authorList>
            <person name="Cai Z."/>
        </authorList>
    </citation>
    <scope>NUCLEOTIDE SEQUENCE [LARGE SCALE GENOMIC DNA]</scope>
</reference>
<proteinExistence type="predicted"/>
<evidence type="ECO:0000313" key="3">
    <source>
        <dbReference type="EMBL" id="SZX71712.1"/>
    </source>
</evidence>
<evidence type="ECO:0000256" key="1">
    <source>
        <dbReference type="ARBA" id="ARBA00004430"/>
    </source>
</evidence>
<dbReference type="InterPro" id="IPR032675">
    <property type="entry name" value="LRR_dom_sf"/>
</dbReference>
<dbReference type="GO" id="GO:0005930">
    <property type="term" value="C:axoneme"/>
    <property type="evidence" value="ECO:0007669"/>
    <property type="project" value="UniProtKB-SubCell"/>
</dbReference>
<accession>A0A383W3L4</accession>
<evidence type="ECO:0000313" key="4">
    <source>
        <dbReference type="Proteomes" id="UP000256970"/>
    </source>
</evidence>